<dbReference type="InterPro" id="IPR026960">
    <property type="entry name" value="RVT-Znf"/>
</dbReference>
<dbReference type="AlphaFoldDB" id="A0ABD2Z322"/>
<proteinExistence type="predicted"/>
<name>A0ABD2Z322_9GENT</name>
<sequence>MEVEAISSIPLSKSLIRDRWVWHHNKNGQFSVHSAYHLAIKLPEFLSRGVSEGLGSDGVNGVWNVIWHMVIPPKIKHFMWQACNNVLPMMVQLGSRGVNLDQHCLVCRGERENLSRILFHCRIAKEIWHHSNLKGAVFGVVQELGGL</sequence>
<evidence type="ECO:0000259" key="1">
    <source>
        <dbReference type="Pfam" id="PF13966"/>
    </source>
</evidence>
<feature type="domain" description="Reverse transcriptase zinc-binding" evidence="1">
    <location>
        <begin position="60"/>
        <end position="128"/>
    </location>
</feature>
<evidence type="ECO:0000313" key="2">
    <source>
        <dbReference type="EMBL" id="KAL3513503.1"/>
    </source>
</evidence>
<comment type="caution">
    <text evidence="2">The sequence shown here is derived from an EMBL/GenBank/DDBJ whole genome shotgun (WGS) entry which is preliminary data.</text>
</comment>
<accession>A0ABD2Z322</accession>
<evidence type="ECO:0000313" key="3">
    <source>
        <dbReference type="Proteomes" id="UP001630127"/>
    </source>
</evidence>
<dbReference type="Proteomes" id="UP001630127">
    <property type="component" value="Unassembled WGS sequence"/>
</dbReference>
<protein>
    <recommendedName>
        <fullName evidence="1">Reverse transcriptase zinc-binding domain-containing protein</fullName>
    </recommendedName>
</protein>
<gene>
    <name evidence="2" type="ORF">ACH5RR_026220</name>
</gene>
<reference evidence="2 3" key="1">
    <citation type="submission" date="2024-11" db="EMBL/GenBank/DDBJ databases">
        <title>A near-complete genome assembly of Cinchona calisaya.</title>
        <authorList>
            <person name="Lian D.C."/>
            <person name="Zhao X.W."/>
            <person name="Wei L."/>
        </authorList>
    </citation>
    <scope>NUCLEOTIDE SEQUENCE [LARGE SCALE GENOMIC DNA]</scope>
    <source>
        <tissue evidence="2">Nenye</tissue>
    </source>
</reference>
<dbReference type="Pfam" id="PF13966">
    <property type="entry name" value="zf-RVT"/>
    <property type="match status" value="1"/>
</dbReference>
<organism evidence="2 3">
    <name type="scientific">Cinchona calisaya</name>
    <dbReference type="NCBI Taxonomy" id="153742"/>
    <lineage>
        <taxon>Eukaryota</taxon>
        <taxon>Viridiplantae</taxon>
        <taxon>Streptophyta</taxon>
        <taxon>Embryophyta</taxon>
        <taxon>Tracheophyta</taxon>
        <taxon>Spermatophyta</taxon>
        <taxon>Magnoliopsida</taxon>
        <taxon>eudicotyledons</taxon>
        <taxon>Gunneridae</taxon>
        <taxon>Pentapetalae</taxon>
        <taxon>asterids</taxon>
        <taxon>lamiids</taxon>
        <taxon>Gentianales</taxon>
        <taxon>Rubiaceae</taxon>
        <taxon>Cinchonoideae</taxon>
        <taxon>Cinchoneae</taxon>
        <taxon>Cinchona</taxon>
    </lineage>
</organism>
<keyword evidence="3" id="KW-1185">Reference proteome</keyword>
<dbReference type="EMBL" id="JBJUIK010000011">
    <property type="protein sequence ID" value="KAL3513503.1"/>
    <property type="molecule type" value="Genomic_DNA"/>
</dbReference>